<dbReference type="RefSeq" id="WP_198061648.1">
    <property type="nucleotide sequence ID" value="NZ_CP065856.1"/>
</dbReference>
<dbReference type="PROSITE" id="PS00196">
    <property type="entry name" value="COPPER_BLUE"/>
    <property type="match status" value="1"/>
</dbReference>
<evidence type="ECO:0000256" key="7">
    <source>
        <dbReference type="SAM" id="MobiDB-lite"/>
    </source>
</evidence>
<dbReference type="KEGG" id="hlt:I7X12_19365"/>
<dbReference type="GO" id="GO:0016020">
    <property type="term" value="C:membrane"/>
    <property type="evidence" value="ECO:0007669"/>
    <property type="project" value="UniProtKB-SubCell"/>
</dbReference>
<dbReference type="GO" id="GO:0005507">
    <property type="term" value="F:copper ion binding"/>
    <property type="evidence" value="ECO:0007669"/>
    <property type="project" value="InterPro"/>
</dbReference>
<protein>
    <submittedName>
        <fullName evidence="9">Copper-binding protein</fullName>
    </submittedName>
</protein>
<evidence type="ECO:0000256" key="5">
    <source>
        <dbReference type="ARBA" id="ARBA00023008"/>
    </source>
</evidence>
<keyword evidence="2" id="KW-0813">Transport</keyword>
<keyword evidence="4" id="KW-0249">Electron transport</keyword>
<name>A0A7T3KVH9_9EURY</name>
<evidence type="ECO:0000313" key="10">
    <source>
        <dbReference type="Proteomes" id="UP000595001"/>
    </source>
</evidence>
<dbReference type="EMBL" id="CP065856">
    <property type="protein sequence ID" value="QPV62850.1"/>
    <property type="molecule type" value="Genomic_DNA"/>
</dbReference>
<evidence type="ECO:0000256" key="2">
    <source>
        <dbReference type="ARBA" id="ARBA00022448"/>
    </source>
</evidence>
<dbReference type="AlphaFoldDB" id="A0A7T3KVH9"/>
<dbReference type="PANTHER" id="PTHR34192:SF10">
    <property type="entry name" value="PLASTOCYANIN MAJOR ISOFORM, CHLOROPLASTIC-RELATED"/>
    <property type="match status" value="1"/>
</dbReference>
<evidence type="ECO:0000256" key="1">
    <source>
        <dbReference type="ARBA" id="ARBA00004370"/>
    </source>
</evidence>
<gene>
    <name evidence="9" type="ORF">I7X12_19365</name>
</gene>
<comment type="subcellular location">
    <subcellularLocation>
        <location evidence="1">Membrane</location>
    </subcellularLocation>
</comment>
<accession>A0A7T3KVH9</accession>
<dbReference type="Pfam" id="PF00127">
    <property type="entry name" value="Copper-bind"/>
    <property type="match status" value="1"/>
</dbReference>
<dbReference type="Gene3D" id="2.60.40.420">
    <property type="entry name" value="Cupredoxins - blue copper proteins"/>
    <property type="match status" value="1"/>
</dbReference>
<reference evidence="9 10" key="1">
    <citation type="submission" date="2020-12" db="EMBL/GenBank/DDBJ databases">
        <title>Halosimplex halophilum sp. nov. and Halosimplex salinum sp. nov., two new members of the genus Halosimplex.</title>
        <authorList>
            <person name="Cui H.L."/>
        </authorList>
    </citation>
    <scope>NUCLEOTIDE SEQUENCE [LARGE SCALE GENOMIC DNA]</scope>
    <source>
        <strain evidence="9 10">YGH94</strain>
    </source>
</reference>
<sequence length="151" mass="15450">MYDRRAVLRATGATIAASVGLAGCSSDGGDGSDGGGDPPTEPGTPAPVTVEMTDGLKFDPATVTVDRGTTVVWEAVGSVAHSVTAYEDGIPGDAEYFASGEFDEESAARSSYPDGSVGPDETFAHTFAVAGEYEYFCVPHESGMKGTVVVE</sequence>
<keyword evidence="5" id="KW-0186">Copper</keyword>
<evidence type="ECO:0000256" key="3">
    <source>
        <dbReference type="ARBA" id="ARBA00022723"/>
    </source>
</evidence>
<dbReference type="InterPro" id="IPR000923">
    <property type="entry name" value="BlueCu_1"/>
</dbReference>
<dbReference type="PROSITE" id="PS51257">
    <property type="entry name" value="PROKAR_LIPOPROTEIN"/>
    <property type="match status" value="1"/>
</dbReference>
<evidence type="ECO:0000313" key="9">
    <source>
        <dbReference type="EMBL" id="QPV62850.1"/>
    </source>
</evidence>
<dbReference type="GeneID" id="60590700"/>
<dbReference type="GO" id="GO:0009055">
    <property type="term" value="F:electron transfer activity"/>
    <property type="evidence" value="ECO:0007669"/>
    <property type="project" value="InterPro"/>
</dbReference>
<proteinExistence type="predicted"/>
<dbReference type="InterPro" id="IPR008972">
    <property type="entry name" value="Cupredoxin"/>
</dbReference>
<organism evidence="9 10">
    <name type="scientific">Halosimplex litoreum</name>
    <dbReference type="NCBI Taxonomy" id="1198301"/>
    <lineage>
        <taxon>Archaea</taxon>
        <taxon>Methanobacteriati</taxon>
        <taxon>Methanobacteriota</taxon>
        <taxon>Stenosarchaea group</taxon>
        <taxon>Halobacteria</taxon>
        <taxon>Halobacteriales</taxon>
        <taxon>Haloarculaceae</taxon>
        <taxon>Halosimplex</taxon>
    </lineage>
</organism>
<dbReference type="SUPFAM" id="SSF49503">
    <property type="entry name" value="Cupredoxins"/>
    <property type="match status" value="1"/>
</dbReference>
<evidence type="ECO:0000256" key="4">
    <source>
        <dbReference type="ARBA" id="ARBA00022982"/>
    </source>
</evidence>
<dbReference type="OrthoDB" id="4392at2157"/>
<evidence type="ECO:0000256" key="6">
    <source>
        <dbReference type="ARBA" id="ARBA00023136"/>
    </source>
</evidence>
<feature type="region of interest" description="Disordered" evidence="7">
    <location>
        <begin position="26"/>
        <end position="46"/>
    </location>
</feature>
<feature type="domain" description="Blue (type 1) copper" evidence="8">
    <location>
        <begin position="49"/>
        <end position="151"/>
    </location>
</feature>
<evidence type="ECO:0000259" key="8">
    <source>
        <dbReference type="Pfam" id="PF00127"/>
    </source>
</evidence>
<keyword evidence="3" id="KW-0479">Metal-binding</keyword>
<dbReference type="InterPro" id="IPR028871">
    <property type="entry name" value="BlueCu_1_BS"/>
</dbReference>
<feature type="compositionally biased region" description="Gly residues" evidence="7">
    <location>
        <begin position="26"/>
        <end position="37"/>
    </location>
</feature>
<dbReference type="Proteomes" id="UP000595001">
    <property type="component" value="Chromosome"/>
</dbReference>
<keyword evidence="10" id="KW-1185">Reference proteome</keyword>
<keyword evidence="6" id="KW-0472">Membrane</keyword>
<dbReference type="PANTHER" id="PTHR34192">
    <property type="entry name" value="PLASTOCYANIN MAJOR ISOFORM, CHLOROPLASTIC-RELATED"/>
    <property type="match status" value="1"/>
</dbReference>